<keyword evidence="7 9" id="KW-0012">Acyltransferase</keyword>
<evidence type="ECO:0000256" key="1">
    <source>
        <dbReference type="ARBA" id="ARBA00003741"/>
    </source>
</evidence>
<evidence type="ECO:0000256" key="10">
    <source>
        <dbReference type="SAM" id="MobiDB-lite"/>
    </source>
</evidence>
<dbReference type="Pfam" id="PF00583">
    <property type="entry name" value="Acetyltransf_1"/>
    <property type="match status" value="1"/>
</dbReference>
<dbReference type="EC" id="2.3.1.178" evidence="4 9"/>
<evidence type="ECO:0000256" key="5">
    <source>
        <dbReference type="ARBA" id="ARBA00017935"/>
    </source>
</evidence>
<keyword evidence="6 9" id="KW-0808">Transferase</keyword>
<organism evidence="12 13">
    <name type="scientific">Cohnella phaseoli</name>
    <dbReference type="NCBI Taxonomy" id="456490"/>
    <lineage>
        <taxon>Bacteria</taxon>
        <taxon>Bacillati</taxon>
        <taxon>Bacillota</taxon>
        <taxon>Bacilli</taxon>
        <taxon>Bacillales</taxon>
        <taxon>Paenibacillaceae</taxon>
        <taxon>Cohnella</taxon>
    </lineage>
</organism>
<evidence type="ECO:0000256" key="3">
    <source>
        <dbReference type="ARBA" id="ARBA00010712"/>
    </source>
</evidence>
<dbReference type="NCBIfam" id="TIGR02406">
    <property type="entry name" value="ectoine_EctA"/>
    <property type="match status" value="1"/>
</dbReference>
<dbReference type="CDD" id="cd04301">
    <property type="entry name" value="NAT_SF"/>
    <property type="match status" value="1"/>
</dbReference>
<dbReference type="InterPro" id="IPR012772">
    <property type="entry name" value="Ectoine_EctA"/>
</dbReference>
<evidence type="ECO:0000256" key="4">
    <source>
        <dbReference type="ARBA" id="ARBA00012355"/>
    </source>
</evidence>
<feature type="region of interest" description="Disordered" evidence="10">
    <location>
        <begin position="163"/>
        <end position="184"/>
    </location>
</feature>
<comment type="function">
    <text evidence="1 9">Catalyzes the acetylation of L-2,4-diaminobutyrate (DABA) to gamma-N-acetyl-alpha,gamma-diaminobutyric acid (ADABA) with acetyl coenzyme A.</text>
</comment>
<keyword evidence="13" id="KW-1185">Reference proteome</keyword>
<evidence type="ECO:0000256" key="9">
    <source>
        <dbReference type="RuleBase" id="RU365045"/>
    </source>
</evidence>
<sequence length="184" mass="21299">MTGIHHRHTPLVYRIPKQEDGPQIWQMVKDSRILDLNSTYFYLTMSRWFSESCRVAVDAESGNLIGFVIGFLQPERPDTLFIWQIAVDARYRGRKIARKLLDEVAERSDIRFVETTIAPSNFASRSLFLKWALSRESSAVLCSGSGFSEDSFPGNVHEREDLYRIGPLGERRDPRRRSMNESRD</sequence>
<comment type="pathway">
    <text evidence="2 9">Amine and polyamine biosynthesis; ectoine biosynthesis; L-ectoine from L-aspartate 4-semialdehyde: step 2/3.</text>
</comment>
<comment type="catalytic activity">
    <reaction evidence="8 9">
        <text>L-2,4-diaminobutanoate + acetyl-CoA = (2S)-4-acetamido-2-aminobutanoate + CoA + H(+)</text>
        <dbReference type="Rhea" id="RHEA:16901"/>
        <dbReference type="ChEBI" id="CHEBI:15378"/>
        <dbReference type="ChEBI" id="CHEBI:57287"/>
        <dbReference type="ChEBI" id="CHEBI:57288"/>
        <dbReference type="ChEBI" id="CHEBI:58761"/>
        <dbReference type="ChEBI" id="CHEBI:58929"/>
        <dbReference type="EC" id="2.3.1.178"/>
    </reaction>
</comment>
<reference evidence="12 13" key="1">
    <citation type="submission" date="2018-07" db="EMBL/GenBank/DDBJ databases">
        <title>Genomic Encyclopedia of Type Strains, Phase III (KMG-III): the genomes of soil and plant-associated and newly described type strains.</title>
        <authorList>
            <person name="Whitman W."/>
        </authorList>
    </citation>
    <scope>NUCLEOTIDE SEQUENCE [LARGE SCALE GENOMIC DNA]</scope>
    <source>
        <strain evidence="12 13">CECT 7287</strain>
    </source>
</reference>
<comment type="similarity">
    <text evidence="3 9">Belongs to the acetyltransferase family. EctA subfamily.</text>
</comment>
<protein>
    <recommendedName>
        <fullName evidence="5 9">L-2,4-diaminobutyric acid acetyltransferase</fullName>
        <shortName evidence="9">DABA acetyltransferase</shortName>
        <ecNumber evidence="4 9">2.3.1.178</ecNumber>
    </recommendedName>
</protein>
<dbReference type="OrthoDB" id="2436196at2"/>
<evidence type="ECO:0000313" key="13">
    <source>
        <dbReference type="Proteomes" id="UP000256977"/>
    </source>
</evidence>
<evidence type="ECO:0000256" key="8">
    <source>
        <dbReference type="ARBA" id="ARBA00048924"/>
    </source>
</evidence>
<proteinExistence type="inferred from homology"/>
<dbReference type="SUPFAM" id="SSF55729">
    <property type="entry name" value="Acyl-CoA N-acyltransferases (Nat)"/>
    <property type="match status" value="1"/>
</dbReference>
<dbReference type="EMBL" id="QRDZ01000001">
    <property type="protein sequence ID" value="RED89195.1"/>
    <property type="molecule type" value="Genomic_DNA"/>
</dbReference>
<dbReference type="InterPro" id="IPR000182">
    <property type="entry name" value="GNAT_dom"/>
</dbReference>
<gene>
    <name evidence="9" type="primary">ectA</name>
    <name evidence="12" type="ORF">DFP98_101166</name>
</gene>
<dbReference type="GO" id="GO:0033816">
    <property type="term" value="F:diaminobutyrate acetyltransferase activity"/>
    <property type="evidence" value="ECO:0007669"/>
    <property type="project" value="UniProtKB-EC"/>
</dbReference>
<dbReference type="UniPathway" id="UPA00067">
    <property type="reaction ID" value="UER00122"/>
</dbReference>
<evidence type="ECO:0000256" key="2">
    <source>
        <dbReference type="ARBA" id="ARBA00004978"/>
    </source>
</evidence>
<dbReference type="InterPro" id="IPR016181">
    <property type="entry name" value="Acyl_CoA_acyltransferase"/>
</dbReference>
<evidence type="ECO:0000256" key="6">
    <source>
        <dbReference type="ARBA" id="ARBA00022679"/>
    </source>
</evidence>
<dbReference type="Gene3D" id="3.40.630.30">
    <property type="match status" value="1"/>
</dbReference>
<feature type="domain" description="N-acetyltransferase" evidence="11">
    <location>
        <begin position="11"/>
        <end position="169"/>
    </location>
</feature>
<evidence type="ECO:0000259" key="11">
    <source>
        <dbReference type="PROSITE" id="PS51186"/>
    </source>
</evidence>
<dbReference type="GO" id="GO:0019491">
    <property type="term" value="P:ectoine biosynthetic process"/>
    <property type="evidence" value="ECO:0007669"/>
    <property type="project" value="UniProtKB-UniPathway"/>
</dbReference>
<accession>A0A3D9KU52</accession>
<dbReference type="AlphaFoldDB" id="A0A3D9KU52"/>
<comment type="caution">
    <text evidence="12">The sequence shown here is derived from an EMBL/GenBank/DDBJ whole genome shotgun (WGS) entry which is preliminary data.</text>
</comment>
<dbReference type="PROSITE" id="PS51186">
    <property type="entry name" value="GNAT"/>
    <property type="match status" value="1"/>
</dbReference>
<name>A0A3D9KU52_9BACL</name>
<evidence type="ECO:0000313" key="12">
    <source>
        <dbReference type="EMBL" id="RED89195.1"/>
    </source>
</evidence>
<dbReference type="Proteomes" id="UP000256977">
    <property type="component" value="Unassembled WGS sequence"/>
</dbReference>
<dbReference type="RefSeq" id="WP_116058654.1">
    <property type="nucleotide sequence ID" value="NZ_QRDZ01000001.1"/>
</dbReference>
<evidence type="ECO:0000256" key="7">
    <source>
        <dbReference type="ARBA" id="ARBA00023315"/>
    </source>
</evidence>